<evidence type="ECO:0000313" key="1">
    <source>
        <dbReference type="EMBL" id="MBK9982581.1"/>
    </source>
</evidence>
<comment type="caution">
    <text evidence="1">The sequence shown here is derived from an EMBL/GenBank/DDBJ whole genome shotgun (WGS) entry which is preliminary data.</text>
</comment>
<proteinExistence type="predicted"/>
<name>A0A9D7SUZ6_9BACT</name>
<gene>
    <name evidence="1" type="ORF">IPP15_09165</name>
</gene>
<reference evidence="1 2" key="1">
    <citation type="submission" date="2020-10" db="EMBL/GenBank/DDBJ databases">
        <title>Connecting structure to function with the recovery of over 1000 high-quality activated sludge metagenome-assembled genomes encoding full-length rRNA genes using long-read sequencing.</title>
        <authorList>
            <person name="Singleton C.M."/>
            <person name="Petriglieri F."/>
            <person name="Kristensen J.M."/>
            <person name="Kirkegaard R.H."/>
            <person name="Michaelsen T.Y."/>
            <person name="Andersen M.H."/>
            <person name="Karst S.M."/>
            <person name="Dueholm M.S."/>
            <person name="Nielsen P.H."/>
            <person name="Albertsen M."/>
        </authorList>
    </citation>
    <scope>NUCLEOTIDE SEQUENCE [LARGE SCALE GENOMIC DNA]</scope>
    <source>
        <strain evidence="1">Ribe_18-Q3-R11-54_MAXAC.273</strain>
    </source>
</reference>
<dbReference type="Proteomes" id="UP000808337">
    <property type="component" value="Unassembled WGS sequence"/>
</dbReference>
<dbReference type="AlphaFoldDB" id="A0A9D7SUZ6"/>
<evidence type="ECO:0000313" key="2">
    <source>
        <dbReference type="Proteomes" id="UP000808337"/>
    </source>
</evidence>
<accession>A0A9D7SUZ6</accession>
<organism evidence="1 2">
    <name type="scientific">Candidatus Opimibacter skivensis</name>
    <dbReference type="NCBI Taxonomy" id="2982028"/>
    <lineage>
        <taxon>Bacteria</taxon>
        <taxon>Pseudomonadati</taxon>
        <taxon>Bacteroidota</taxon>
        <taxon>Saprospiria</taxon>
        <taxon>Saprospirales</taxon>
        <taxon>Saprospiraceae</taxon>
        <taxon>Candidatus Opimibacter</taxon>
    </lineage>
</organism>
<dbReference type="EMBL" id="JADKGY010000006">
    <property type="protein sequence ID" value="MBK9982581.1"/>
    <property type="molecule type" value="Genomic_DNA"/>
</dbReference>
<sequence>MVPIFQKLNMMKEVTIMIPEKKFSFFMELMNQLGLEVSQNYDIPEEHKSIVMERIKEDDQDPGHLEDWDTVKDQFNLDS</sequence>
<protein>
    <submittedName>
        <fullName evidence="1">Uncharacterized protein</fullName>
    </submittedName>
</protein>